<evidence type="ECO:0000313" key="1">
    <source>
        <dbReference type="EMBL" id="KAG7535980.1"/>
    </source>
</evidence>
<dbReference type="EMBL" id="JABELV010000065">
    <property type="protein sequence ID" value="KAG7535980.1"/>
    <property type="molecule type" value="Genomic_DNA"/>
</dbReference>
<accession>A0A8K0JKX6</accession>
<keyword evidence="2" id="KW-1185">Reference proteome</keyword>
<dbReference type="Proteomes" id="UP000812966">
    <property type="component" value="Unassembled WGS sequence"/>
</dbReference>
<organism evidence="1 2">
    <name type="scientific">Filobasidium floriforme</name>
    <dbReference type="NCBI Taxonomy" id="5210"/>
    <lineage>
        <taxon>Eukaryota</taxon>
        <taxon>Fungi</taxon>
        <taxon>Dikarya</taxon>
        <taxon>Basidiomycota</taxon>
        <taxon>Agaricomycotina</taxon>
        <taxon>Tremellomycetes</taxon>
        <taxon>Filobasidiales</taxon>
        <taxon>Filobasidiaceae</taxon>
        <taxon>Filobasidium</taxon>
    </lineage>
</organism>
<dbReference type="AlphaFoldDB" id="A0A8K0JKX6"/>
<gene>
    <name evidence="1" type="ORF">FFLO_03500</name>
</gene>
<evidence type="ECO:0000313" key="2">
    <source>
        <dbReference type="Proteomes" id="UP000812966"/>
    </source>
</evidence>
<sequence>MSIEKCDETSLPVQDQASQYNTVLAALVASHPQLRSRTDWIERGPNTNDDPVSALEKVLACVLHSYPRIADAMHVCHGFQSTSQSRYLDPRLLIDQEQDDSSRGIYMLIFEGDQYDEREGIYVGKTSTSFKKRWKEHGSKPVNDKVARAISKNPLEILMNALLGATQGANMNCNIVDNGFNPWTCTLTSSCVQRLYDRTFAFATEHGFLPPRMLFCGLDNDGNRQHIPNSVAWRAVLGDTLVHEVTVTFGVQLNTAMGICLGQSWYSAYKQFGMASRMAKLQAGWDKQKQQHIRVDKIRSIAMTLASDQTNPVKDETSPTPADGMEATTFKALANPVAVTKLRSVILALDQTNPVKEEDQMQRHVY</sequence>
<name>A0A8K0JKX6_9TREE</name>
<comment type="caution">
    <text evidence="1">The sequence shown here is derived from an EMBL/GenBank/DDBJ whole genome shotgun (WGS) entry which is preliminary data.</text>
</comment>
<protein>
    <submittedName>
        <fullName evidence="1">Uncharacterized protein</fullName>
    </submittedName>
</protein>
<proteinExistence type="predicted"/>
<reference evidence="1" key="1">
    <citation type="submission" date="2020-04" db="EMBL/GenBank/DDBJ databases">
        <title>Analysis of mating type loci in Filobasidium floriforme.</title>
        <authorList>
            <person name="Nowrousian M."/>
        </authorList>
    </citation>
    <scope>NUCLEOTIDE SEQUENCE</scope>
    <source>
        <strain evidence="1">CBS 6242</strain>
    </source>
</reference>